<name>A0A8J7KC78_9GAMM</name>
<dbReference type="Gene3D" id="3.40.30.10">
    <property type="entry name" value="Glutaredoxin"/>
    <property type="match status" value="1"/>
</dbReference>
<dbReference type="SFLD" id="SFLDG00358">
    <property type="entry name" value="Main_(cytGST)"/>
    <property type="match status" value="1"/>
</dbReference>
<feature type="domain" description="GST C-terminal" evidence="2">
    <location>
        <begin position="84"/>
        <end position="215"/>
    </location>
</feature>
<dbReference type="SFLD" id="SFLDS00019">
    <property type="entry name" value="Glutathione_Transferase_(cytos"/>
    <property type="match status" value="1"/>
</dbReference>
<reference evidence="3" key="1">
    <citation type="submission" date="2020-10" db="EMBL/GenBank/DDBJ databases">
        <title>Bacterium isolated from coastal waters sediment.</title>
        <authorList>
            <person name="Chen R.-J."/>
            <person name="Lu D.-C."/>
            <person name="Zhu K.-L."/>
            <person name="Du Z.-J."/>
        </authorList>
    </citation>
    <scope>NUCLEOTIDE SEQUENCE</scope>
    <source>
        <strain evidence="3">N1Y112</strain>
    </source>
</reference>
<organism evidence="3 4">
    <name type="scientific">Pontibacterium sinense</name>
    <dbReference type="NCBI Taxonomy" id="2781979"/>
    <lineage>
        <taxon>Bacteria</taxon>
        <taxon>Pseudomonadati</taxon>
        <taxon>Pseudomonadota</taxon>
        <taxon>Gammaproteobacteria</taxon>
        <taxon>Oceanospirillales</taxon>
        <taxon>Oceanospirillaceae</taxon>
        <taxon>Pontibacterium</taxon>
    </lineage>
</organism>
<keyword evidence="4" id="KW-1185">Reference proteome</keyword>
<gene>
    <name evidence="3" type="ORF">IOQ59_21035</name>
</gene>
<evidence type="ECO:0000313" key="4">
    <source>
        <dbReference type="Proteomes" id="UP000640333"/>
    </source>
</evidence>
<dbReference type="EMBL" id="JADEYS010000040">
    <property type="protein sequence ID" value="MBE9399751.1"/>
    <property type="molecule type" value="Genomic_DNA"/>
</dbReference>
<dbReference type="GO" id="GO:0005737">
    <property type="term" value="C:cytoplasm"/>
    <property type="evidence" value="ECO:0007669"/>
    <property type="project" value="TreeGrafter"/>
</dbReference>
<dbReference type="CDD" id="cd00299">
    <property type="entry name" value="GST_C_family"/>
    <property type="match status" value="1"/>
</dbReference>
<dbReference type="Pfam" id="PF13417">
    <property type="entry name" value="GST_N_3"/>
    <property type="match status" value="1"/>
</dbReference>
<protein>
    <submittedName>
        <fullName evidence="3">Glutathione S-transferase family protein</fullName>
    </submittedName>
</protein>
<dbReference type="InterPro" id="IPR004045">
    <property type="entry name" value="Glutathione_S-Trfase_N"/>
</dbReference>
<dbReference type="SUPFAM" id="SSF47616">
    <property type="entry name" value="GST C-terminal domain-like"/>
    <property type="match status" value="1"/>
</dbReference>
<dbReference type="Pfam" id="PF00043">
    <property type="entry name" value="GST_C"/>
    <property type="match status" value="1"/>
</dbReference>
<evidence type="ECO:0000259" key="2">
    <source>
        <dbReference type="PROSITE" id="PS50405"/>
    </source>
</evidence>
<proteinExistence type="predicted"/>
<dbReference type="PANTHER" id="PTHR43968">
    <property type="match status" value="1"/>
</dbReference>
<accession>A0A8J7KC78</accession>
<dbReference type="CDD" id="cd00570">
    <property type="entry name" value="GST_N_family"/>
    <property type="match status" value="1"/>
</dbReference>
<sequence>MTIKVHGAPLSPFVRKVRLALTEKGINYDLQIAVPYDLPEGYEKLNPLRRIPAFEDGEVTLADSAVICHYIEQAHPSTPLLPAKPASRAHCEWLEKYADYELAQVSTEILFRETLIVPLIKQQPDSDKIRHAKEQQLPPLLNYLSEQLGGNEWFVDNQFSLADIAIACQLINMEHAEHMLDETRWPTLHAFLQRCYSRDCFSEIVKQERNQVTKVLAHING</sequence>
<dbReference type="InterPro" id="IPR010987">
    <property type="entry name" value="Glutathione-S-Trfase_C-like"/>
</dbReference>
<dbReference type="RefSeq" id="WP_193955445.1">
    <property type="nucleotide sequence ID" value="NZ_JADEYS010000040.1"/>
</dbReference>
<dbReference type="InterPro" id="IPR036249">
    <property type="entry name" value="Thioredoxin-like_sf"/>
</dbReference>
<dbReference type="InterPro" id="IPR040079">
    <property type="entry name" value="Glutathione_S-Trfase"/>
</dbReference>
<evidence type="ECO:0000313" key="3">
    <source>
        <dbReference type="EMBL" id="MBE9399751.1"/>
    </source>
</evidence>
<dbReference type="PROSITE" id="PS50404">
    <property type="entry name" value="GST_NTER"/>
    <property type="match status" value="1"/>
</dbReference>
<dbReference type="InterPro" id="IPR036282">
    <property type="entry name" value="Glutathione-S-Trfase_C_sf"/>
</dbReference>
<comment type="caution">
    <text evidence="3">The sequence shown here is derived from an EMBL/GenBank/DDBJ whole genome shotgun (WGS) entry which is preliminary data.</text>
</comment>
<dbReference type="AlphaFoldDB" id="A0A8J7KC78"/>
<dbReference type="InterPro" id="IPR050983">
    <property type="entry name" value="GST_Omega/HSP26"/>
</dbReference>
<dbReference type="PANTHER" id="PTHR43968:SF6">
    <property type="entry name" value="GLUTATHIONE S-TRANSFERASE OMEGA"/>
    <property type="match status" value="1"/>
</dbReference>
<dbReference type="SUPFAM" id="SSF52833">
    <property type="entry name" value="Thioredoxin-like"/>
    <property type="match status" value="1"/>
</dbReference>
<dbReference type="PROSITE" id="PS50405">
    <property type="entry name" value="GST_CTER"/>
    <property type="match status" value="1"/>
</dbReference>
<feature type="domain" description="GST N-terminal" evidence="1">
    <location>
        <begin position="1"/>
        <end position="79"/>
    </location>
</feature>
<dbReference type="Proteomes" id="UP000640333">
    <property type="component" value="Unassembled WGS sequence"/>
</dbReference>
<dbReference type="InterPro" id="IPR004046">
    <property type="entry name" value="GST_C"/>
</dbReference>
<evidence type="ECO:0000259" key="1">
    <source>
        <dbReference type="PROSITE" id="PS50404"/>
    </source>
</evidence>
<dbReference type="Gene3D" id="1.20.1050.10">
    <property type="match status" value="1"/>
</dbReference>